<gene>
    <name evidence="1" type="ORF">METZ01_LOCUS253518</name>
</gene>
<protein>
    <recommendedName>
        <fullName evidence="2">Prolyl 4-hydroxylase alpha subunit Fe(2+) 2OG dioxygenase domain-containing protein</fullName>
    </recommendedName>
</protein>
<accession>A0A382ILM1</accession>
<dbReference type="EMBL" id="UINC01068216">
    <property type="protein sequence ID" value="SVC00664.1"/>
    <property type="molecule type" value="Genomic_DNA"/>
</dbReference>
<evidence type="ECO:0000313" key="1">
    <source>
        <dbReference type="EMBL" id="SVC00664.1"/>
    </source>
</evidence>
<name>A0A382ILM1_9ZZZZ</name>
<evidence type="ECO:0008006" key="2">
    <source>
        <dbReference type="Google" id="ProtNLM"/>
    </source>
</evidence>
<dbReference type="AlphaFoldDB" id="A0A382ILM1"/>
<reference evidence="1" key="1">
    <citation type="submission" date="2018-05" db="EMBL/GenBank/DDBJ databases">
        <authorList>
            <person name="Lanie J.A."/>
            <person name="Ng W.-L."/>
            <person name="Kazmierczak K.M."/>
            <person name="Andrzejewski T.M."/>
            <person name="Davidsen T.M."/>
            <person name="Wayne K.J."/>
            <person name="Tettelin H."/>
            <person name="Glass J.I."/>
            <person name="Rusch D."/>
            <person name="Podicherti R."/>
            <person name="Tsui H.-C.T."/>
            <person name="Winkler M.E."/>
        </authorList>
    </citation>
    <scope>NUCLEOTIDE SEQUENCE</scope>
</reference>
<proteinExistence type="predicted"/>
<sequence>MDKTFALDDMFKFSSKLESSYDGFALTIENLYEDPERLYEWISSQSFPFWKYNPERGESSNSKVYNDCRLVYTVAHPTRTYYNEMDRILNLCREYWWKHDYDWQRIYEVNCFQTITEFDPKMQHYPHIDSAFNTPDNRSTLNMLVYLDKEENGGTAVYDGEWITNDERIHMLYPVEERFTIERIIPSKFNRCVIFPGNRLHGGYIEDYEKYSG</sequence>
<feature type="non-terminal residue" evidence="1">
    <location>
        <position position="213"/>
    </location>
</feature>
<dbReference type="Gene3D" id="2.60.120.620">
    <property type="entry name" value="q2cbj1_9rhob like domain"/>
    <property type="match status" value="1"/>
</dbReference>
<organism evidence="1">
    <name type="scientific">marine metagenome</name>
    <dbReference type="NCBI Taxonomy" id="408172"/>
    <lineage>
        <taxon>unclassified sequences</taxon>
        <taxon>metagenomes</taxon>
        <taxon>ecological metagenomes</taxon>
    </lineage>
</organism>